<dbReference type="Pfam" id="PF04542">
    <property type="entry name" value="Sigma70_r2"/>
    <property type="match status" value="1"/>
</dbReference>
<dbReference type="InterPro" id="IPR007627">
    <property type="entry name" value="RNA_pol_sigma70_r2"/>
</dbReference>
<dbReference type="InterPro" id="IPR013249">
    <property type="entry name" value="RNA_pol_sigma70_r4_t2"/>
</dbReference>
<dbReference type="Pfam" id="PF08281">
    <property type="entry name" value="Sigma70_r4_2"/>
    <property type="match status" value="1"/>
</dbReference>
<keyword evidence="2" id="KW-0805">Transcription regulation</keyword>
<dbReference type="SUPFAM" id="SSF88946">
    <property type="entry name" value="Sigma2 domain of RNA polymerase sigma factors"/>
    <property type="match status" value="1"/>
</dbReference>
<evidence type="ECO:0000313" key="8">
    <source>
        <dbReference type="EMBL" id="EDM78618.1"/>
    </source>
</evidence>
<organism evidence="8 9">
    <name type="scientific">Plesiocystis pacifica SIR-1</name>
    <dbReference type="NCBI Taxonomy" id="391625"/>
    <lineage>
        <taxon>Bacteria</taxon>
        <taxon>Pseudomonadati</taxon>
        <taxon>Myxococcota</taxon>
        <taxon>Polyangia</taxon>
        <taxon>Nannocystales</taxon>
        <taxon>Nannocystaceae</taxon>
        <taxon>Plesiocystis</taxon>
    </lineage>
</organism>
<keyword evidence="9" id="KW-1185">Reference proteome</keyword>
<dbReference type="GO" id="GO:0016987">
    <property type="term" value="F:sigma factor activity"/>
    <property type="evidence" value="ECO:0007669"/>
    <property type="project" value="UniProtKB-KW"/>
</dbReference>
<sequence>MPNLARMAPALGRVPDEASMAGEPHEVEWVRAAKAGDAAAFQRLYRRYWAVVRSIVLAHVGWQEADDISQDVFLTAWQRLDQLQDPARFPAWLATCARNRCHNHHRAKPTRVAMPERGAPMPPVSEAREVLRAIQALSPAYRETLVMRLVEGMSGPEIAKKTGLTPRSVRVNLHRGMTKLKAILEEGGA</sequence>
<comment type="caution">
    <text evidence="8">The sequence shown here is derived from an EMBL/GenBank/DDBJ whole genome shotgun (WGS) entry which is preliminary data.</text>
</comment>
<reference evidence="8 9" key="1">
    <citation type="submission" date="2007-06" db="EMBL/GenBank/DDBJ databases">
        <authorList>
            <person name="Shimkets L."/>
            <person name="Ferriera S."/>
            <person name="Johnson J."/>
            <person name="Kravitz S."/>
            <person name="Beeson K."/>
            <person name="Sutton G."/>
            <person name="Rogers Y.-H."/>
            <person name="Friedman R."/>
            <person name="Frazier M."/>
            <person name="Venter J.C."/>
        </authorList>
    </citation>
    <scope>NUCLEOTIDE SEQUENCE [LARGE SCALE GENOMIC DNA]</scope>
    <source>
        <strain evidence="8 9">SIR-1</strain>
    </source>
</reference>
<dbReference type="Gene3D" id="1.10.1740.10">
    <property type="match status" value="1"/>
</dbReference>
<dbReference type="CDD" id="cd06171">
    <property type="entry name" value="Sigma70_r4"/>
    <property type="match status" value="1"/>
</dbReference>
<dbReference type="InterPro" id="IPR039425">
    <property type="entry name" value="RNA_pol_sigma-70-like"/>
</dbReference>
<dbReference type="GO" id="GO:0006352">
    <property type="term" value="P:DNA-templated transcription initiation"/>
    <property type="evidence" value="ECO:0007669"/>
    <property type="project" value="InterPro"/>
</dbReference>
<feature type="domain" description="RNA polymerase sigma factor 70 region 4 type 2" evidence="7">
    <location>
        <begin position="128"/>
        <end position="180"/>
    </location>
</feature>
<name>A6G616_9BACT</name>
<dbReference type="InterPro" id="IPR036388">
    <property type="entry name" value="WH-like_DNA-bd_sf"/>
</dbReference>
<comment type="similarity">
    <text evidence="1">Belongs to the sigma-70 factor family. ECF subfamily.</text>
</comment>
<dbReference type="SUPFAM" id="SSF88659">
    <property type="entry name" value="Sigma3 and sigma4 domains of RNA polymerase sigma factors"/>
    <property type="match status" value="1"/>
</dbReference>
<evidence type="ECO:0000259" key="7">
    <source>
        <dbReference type="Pfam" id="PF08281"/>
    </source>
</evidence>
<evidence type="ECO:0000256" key="2">
    <source>
        <dbReference type="ARBA" id="ARBA00023015"/>
    </source>
</evidence>
<dbReference type="GO" id="GO:0003677">
    <property type="term" value="F:DNA binding"/>
    <property type="evidence" value="ECO:0007669"/>
    <property type="project" value="UniProtKB-KW"/>
</dbReference>
<dbReference type="Gene3D" id="1.10.10.10">
    <property type="entry name" value="Winged helix-like DNA-binding domain superfamily/Winged helix DNA-binding domain"/>
    <property type="match status" value="1"/>
</dbReference>
<proteinExistence type="inferred from homology"/>
<gene>
    <name evidence="8" type="ORF">PPSIR1_29243</name>
</gene>
<accession>A6G616</accession>
<protein>
    <submittedName>
        <fullName evidence="8">Putative sigma factor</fullName>
    </submittedName>
</protein>
<dbReference type="PANTHER" id="PTHR43133">
    <property type="entry name" value="RNA POLYMERASE ECF-TYPE SIGMA FACTO"/>
    <property type="match status" value="1"/>
</dbReference>
<dbReference type="PANTHER" id="PTHR43133:SF8">
    <property type="entry name" value="RNA POLYMERASE SIGMA FACTOR HI_1459-RELATED"/>
    <property type="match status" value="1"/>
</dbReference>
<evidence type="ECO:0000256" key="3">
    <source>
        <dbReference type="ARBA" id="ARBA00023082"/>
    </source>
</evidence>
<evidence type="ECO:0000256" key="1">
    <source>
        <dbReference type="ARBA" id="ARBA00010641"/>
    </source>
</evidence>
<keyword evidence="3" id="KW-0731">Sigma factor</keyword>
<dbReference type="InterPro" id="IPR013325">
    <property type="entry name" value="RNA_pol_sigma_r2"/>
</dbReference>
<dbReference type="EMBL" id="ABCS01000028">
    <property type="protein sequence ID" value="EDM78618.1"/>
    <property type="molecule type" value="Genomic_DNA"/>
</dbReference>
<evidence type="ECO:0000313" key="9">
    <source>
        <dbReference type="Proteomes" id="UP000005801"/>
    </source>
</evidence>
<evidence type="ECO:0000256" key="4">
    <source>
        <dbReference type="ARBA" id="ARBA00023125"/>
    </source>
</evidence>
<dbReference type="STRING" id="391625.PPSIR1_29243"/>
<dbReference type="Proteomes" id="UP000005801">
    <property type="component" value="Unassembled WGS sequence"/>
</dbReference>
<evidence type="ECO:0000256" key="5">
    <source>
        <dbReference type="ARBA" id="ARBA00023163"/>
    </source>
</evidence>
<keyword evidence="4" id="KW-0238">DNA-binding</keyword>
<dbReference type="InterPro" id="IPR013324">
    <property type="entry name" value="RNA_pol_sigma_r3/r4-like"/>
</dbReference>
<evidence type="ECO:0000259" key="6">
    <source>
        <dbReference type="Pfam" id="PF04542"/>
    </source>
</evidence>
<dbReference type="eggNOG" id="COG1595">
    <property type="taxonomic scope" value="Bacteria"/>
</dbReference>
<keyword evidence="5" id="KW-0804">Transcription</keyword>
<feature type="domain" description="RNA polymerase sigma-70 region 2" evidence="6">
    <location>
        <begin position="44"/>
        <end position="107"/>
    </location>
</feature>
<dbReference type="AlphaFoldDB" id="A6G616"/>